<keyword evidence="10" id="KW-1185">Reference proteome</keyword>
<dbReference type="Proteomes" id="UP000219374">
    <property type="component" value="Unassembled WGS sequence"/>
</dbReference>
<dbReference type="PROSITE" id="PS51006">
    <property type="entry name" value="PABS_2"/>
    <property type="match status" value="1"/>
</dbReference>
<feature type="transmembrane region" description="Helical" evidence="7">
    <location>
        <begin position="392"/>
        <end position="412"/>
    </location>
</feature>
<evidence type="ECO:0000256" key="5">
    <source>
        <dbReference type="PROSITE-ProRule" id="PRU00354"/>
    </source>
</evidence>
<dbReference type="GO" id="GO:0005829">
    <property type="term" value="C:cytosol"/>
    <property type="evidence" value="ECO:0007669"/>
    <property type="project" value="TreeGrafter"/>
</dbReference>
<feature type="transmembrane region" description="Helical" evidence="7">
    <location>
        <begin position="163"/>
        <end position="185"/>
    </location>
</feature>
<comment type="caution">
    <text evidence="5">Lacks conserved residue(s) required for the propagation of feature annotation.</text>
</comment>
<feature type="transmembrane region" description="Helical" evidence="7">
    <location>
        <begin position="354"/>
        <end position="380"/>
    </location>
</feature>
<keyword evidence="7" id="KW-0472">Membrane</keyword>
<evidence type="ECO:0000313" key="10">
    <source>
        <dbReference type="Proteomes" id="UP000219374"/>
    </source>
</evidence>
<feature type="transmembrane region" description="Helical" evidence="7">
    <location>
        <begin position="75"/>
        <end position="99"/>
    </location>
</feature>
<dbReference type="OrthoDB" id="5516475at2"/>
<accession>A0A286CV86</accession>
<dbReference type="InterPro" id="IPR001045">
    <property type="entry name" value="Spermi_synthase"/>
</dbReference>
<name>A0A286CV86_9GAMM</name>
<dbReference type="EMBL" id="OCND01000001">
    <property type="protein sequence ID" value="SOD50319.1"/>
    <property type="molecule type" value="Genomic_DNA"/>
</dbReference>
<feature type="transmembrane region" description="Helical" evidence="7">
    <location>
        <begin position="43"/>
        <end position="63"/>
    </location>
</feature>
<feature type="transmembrane region" description="Helical" evidence="7">
    <location>
        <begin position="191"/>
        <end position="210"/>
    </location>
</feature>
<dbReference type="GO" id="GO:0008295">
    <property type="term" value="P:spermidine biosynthetic process"/>
    <property type="evidence" value="ECO:0007669"/>
    <property type="project" value="UniProtKB-KW"/>
</dbReference>
<keyword evidence="7" id="KW-0812">Transmembrane</keyword>
<feature type="transmembrane region" description="Helical" evidence="7">
    <location>
        <begin position="273"/>
        <end position="291"/>
    </location>
</feature>
<dbReference type="InterPro" id="IPR030374">
    <property type="entry name" value="PABS"/>
</dbReference>
<feature type="domain" description="PABS" evidence="8">
    <location>
        <begin position="474"/>
        <end position="714"/>
    </location>
</feature>
<evidence type="ECO:0000256" key="2">
    <source>
        <dbReference type="ARBA" id="ARBA00022679"/>
    </source>
</evidence>
<dbReference type="SUPFAM" id="SSF53335">
    <property type="entry name" value="S-adenosyl-L-methionine-dependent methyltransferases"/>
    <property type="match status" value="1"/>
</dbReference>
<feature type="transmembrane region" description="Helical" evidence="7">
    <location>
        <begin position="418"/>
        <end position="436"/>
    </location>
</feature>
<feature type="transmembrane region" description="Helical" evidence="7">
    <location>
        <begin position="443"/>
        <end position="464"/>
    </location>
</feature>
<reference evidence="9 10" key="1">
    <citation type="submission" date="2017-09" db="EMBL/GenBank/DDBJ databases">
        <authorList>
            <person name="Ehlers B."/>
            <person name="Leendertz F.H."/>
        </authorList>
    </citation>
    <scope>NUCLEOTIDE SEQUENCE [LARGE SCALE GENOMIC DNA]</scope>
    <source>
        <strain evidence="9 10">CGMCC 1.10978</strain>
    </source>
</reference>
<organism evidence="9 10">
    <name type="scientific">Pseudoxanthomonas wuyuanensis</name>
    <dbReference type="NCBI Taxonomy" id="1073196"/>
    <lineage>
        <taxon>Bacteria</taxon>
        <taxon>Pseudomonadati</taxon>
        <taxon>Pseudomonadota</taxon>
        <taxon>Gammaproteobacteria</taxon>
        <taxon>Lysobacterales</taxon>
        <taxon>Lysobacteraceae</taxon>
        <taxon>Pseudoxanthomonas</taxon>
    </lineage>
</organism>
<evidence type="ECO:0000256" key="3">
    <source>
        <dbReference type="ARBA" id="ARBA00023066"/>
    </source>
</evidence>
<feature type="transmembrane region" description="Helical" evidence="7">
    <location>
        <begin position="312"/>
        <end position="334"/>
    </location>
</feature>
<dbReference type="InterPro" id="IPR029063">
    <property type="entry name" value="SAM-dependent_MTases_sf"/>
</dbReference>
<keyword evidence="3" id="KW-0745">Spermidine biosynthesis</keyword>
<dbReference type="GO" id="GO:0004766">
    <property type="term" value="F:spermidine synthase activity"/>
    <property type="evidence" value="ECO:0007669"/>
    <property type="project" value="TreeGrafter"/>
</dbReference>
<keyword evidence="4 5" id="KW-0620">Polyamine biosynthesis</keyword>
<feature type="transmembrane region" description="Helical" evidence="7">
    <location>
        <begin position="242"/>
        <end position="261"/>
    </location>
</feature>
<sequence>MPARTLPGLGAMLLSLFVVSGLAGLIYQSLWSHYLGLTLGHAAYAQGLVLAIFMGGMALGAWLAGQRGVRWKRLLMLYAAAEALIGLFGLAFPGVFASYTALSQDRVLPALGVGLAGQLYPWVSAALLILPACVLLGATFPLLSAGYLRASGEPNGRVFGGLYFANSLGAAAGALVATFLLLPAYGLPGAMRFAGVANLLVAAGAALVSLRLHEQAAPAPVGAREAAHTPPRSTDTRLARKLLLVAALSGGFSFVYEIGWIRLLNQALGTTLHAFELMLAAFLLGLAFGGWRVRRRAAALANPLQAAGFAQIWMGVSALLSLVVFAQSFQWVGWLMEAVSRNDSGYLLFSLGSAAVAIAVMFPAAFFAGMALPLFTVSLLRAGGGEAGIGRIYAANTLGAIGGVLLMMHVLIPLIGVRWGITLAAVGDALLGFWLLGTVRSGLARTAGLAALALGAALGLSMAMGKPDPREQAAGVFRSGTVRLSDESEIAFLRDGKTATIAVARSGAHDSAAIITNGKSDAAMTLSLDASPRGDEFTMVALGALPLALHPHPRSVGVIGWGSGLSTHTLLGSPKVERVETVEIEPAIHAGARMFGERVARAYGDPRSRVHFDDARRFFASGQRRYDVIVSEPSNPWVSGVASLFTREFYAFLRSHLAEDGVLVQWLQTYEIDDALLATMLAAVLQEFPDAEAYLAHNVDLIIVAYPGTRHGADHARLQHPDLSRELKRVGLGNADELALRRIGGRDVLQAFVRALNAPVHTDAHPLVALRAPAARFRGESSQTLQLLVDGGLPVLDMLDGRTPLPASADIQTFVDHRFTIAHREAATLAGALRNGPETADMLAIGDEDRLMRLEALLAMSGRTPIDNLWSWSVAAADIAEASLGLLPADDLRGAWIAPSWIDRGSDQHPAVRHILAMYAAAAHRDSAGMRQTGEAVLQLPDSLPVKMQEQALLIAQLGAIGQRDFAAVESLHQGYGVALPHSERLRLVRHLIRVWALDRRQPGAGKPQPQIQDAVPVTVPPPG</sequence>
<gene>
    <name evidence="9" type="ORF">SAMN06296416_10160</name>
</gene>
<feature type="transmembrane region" description="Helical" evidence="7">
    <location>
        <begin position="119"/>
        <end position="143"/>
    </location>
</feature>
<evidence type="ECO:0000256" key="7">
    <source>
        <dbReference type="SAM" id="Phobius"/>
    </source>
</evidence>
<evidence type="ECO:0000256" key="1">
    <source>
        <dbReference type="ARBA" id="ARBA00007867"/>
    </source>
</evidence>
<feature type="region of interest" description="Disordered" evidence="6">
    <location>
        <begin position="1002"/>
        <end position="1024"/>
    </location>
</feature>
<dbReference type="RefSeq" id="WP_097120717.1">
    <property type="nucleotide sequence ID" value="NZ_OCND01000001.1"/>
</dbReference>
<feature type="transmembrane region" description="Helical" evidence="7">
    <location>
        <begin position="12"/>
        <end position="31"/>
    </location>
</feature>
<evidence type="ECO:0000313" key="9">
    <source>
        <dbReference type="EMBL" id="SOD50319.1"/>
    </source>
</evidence>
<dbReference type="Gene3D" id="3.40.50.150">
    <property type="entry name" value="Vaccinia Virus protein VP39"/>
    <property type="match status" value="1"/>
</dbReference>
<dbReference type="AlphaFoldDB" id="A0A286CV86"/>
<evidence type="ECO:0000256" key="6">
    <source>
        <dbReference type="SAM" id="MobiDB-lite"/>
    </source>
</evidence>
<evidence type="ECO:0000256" key="4">
    <source>
        <dbReference type="ARBA" id="ARBA00023115"/>
    </source>
</evidence>
<protein>
    <submittedName>
        <fullName evidence="9">Spermine/spermidine synthase</fullName>
    </submittedName>
</protein>
<proteinExistence type="inferred from homology"/>
<comment type="similarity">
    <text evidence="1">Belongs to the spermidine/spermine synthase family.</text>
</comment>
<evidence type="ECO:0000259" key="8">
    <source>
        <dbReference type="PROSITE" id="PS51006"/>
    </source>
</evidence>
<dbReference type="PANTHER" id="PTHR11558">
    <property type="entry name" value="SPERMIDINE/SPERMINE SYNTHASE"/>
    <property type="match status" value="1"/>
</dbReference>
<dbReference type="Pfam" id="PF01564">
    <property type="entry name" value="Spermine_synth"/>
    <property type="match status" value="1"/>
</dbReference>
<keyword evidence="2 5" id="KW-0808">Transferase</keyword>
<dbReference type="PANTHER" id="PTHR11558:SF11">
    <property type="entry name" value="SPERMIDINE SYNTHASE"/>
    <property type="match status" value="1"/>
</dbReference>
<keyword evidence="7" id="KW-1133">Transmembrane helix</keyword>